<feature type="compositionally biased region" description="Basic residues" evidence="2">
    <location>
        <begin position="333"/>
        <end position="355"/>
    </location>
</feature>
<feature type="compositionally biased region" description="Low complexity" evidence="2">
    <location>
        <begin position="194"/>
        <end position="208"/>
    </location>
</feature>
<evidence type="ECO:0000313" key="4">
    <source>
        <dbReference type="Proteomes" id="UP000230423"/>
    </source>
</evidence>
<organism evidence="3 4">
    <name type="scientific">Teladorsagia circumcincta</name>
    <name type="common">Brown stomach worm</name>
    <name type="synonym">Ostertagia circumcincta</name>
    <dbReference type="NCBI Taxonomy" id="45464"/>
    <lineage>
        <taxon>Eukaryota</taxon>
        <taxon>Metazoa</taxon>
        <taxon>Ecdysozoa</taxon>
        <taxon>Nematoda</taxon>
        <taxon>Chromadorea</taxon>
        <taxon>Rhabditida</taxon>
        <taxon>Rhabditina</taxon>
        <taxon>Rhabditomorpha</taxon>
        <taxon>Strongyloidea</taxon>
        <taxon>Trichostrongylidae</taxon>
        <taxon>Teladorsagia</taxon>
    </lineage>
</organism>
<reference evidence="3 4" key="1">
    <citation type="submission" date="2015-09" db="EMBL/GenBank/DDBJ databases">
        <title>Draft genome of the parasitic nematode Teladorsagia circumcincta isolate WARC Sus (inbred).</title>
        <authorList>
            <person name="Mitreva M."/>
        </authorList>
    </citation>
    <scope>NUCLEOTIDE SEQUENCE [LARGE SCALE GENOMIC DNA]</scope>
    <source>
        <strain evidence="3 4">S</strain>
    </source>
</reference>
<feature type="compositionally biased region" description="Polar residues" evidence="2">
    <location>
        <begin position="361"/>
        <end position="373"/>
    </location>
</feature>
<dbReference type="EMBL" id="KZ392882">
    <property type="protein sequence ID" value="PIO54751.1"/>
    <property type="molecule type" value="Genomic_DNA"/>
</dbReference>
<feature type="non-terminal residue" evidence="3">
    <location>
        <position position="1"/>
    </location>
</feature>
<name>A0A2G9T9U2_TELCI</name>
<accession>A0A2G9T9U2</accession>
<feature type="region of interest" description="Disordered" evidence="2">
    <location>
        <begin position="193"/>
        <end position="261"/>
    </location>
</feature>
<feature type="region of interest" description="Disordered" evidence="2">
    <location>
        <begin position="327"/>
        <end position="373"/>
    </location>
</feature>
<evidence type="ECO:0000313" key="3">
    <source>
        <dbReference type="EMBL" id="PIO54751.1"/>
    </source>
</evidence>
<keyword evidence="4" id="KW-1185">Reference proteome</keyword>
<sequence>VKQRIRKGKELEHRQTTLEAALNSSSSAADAANLTELKYLQNAALQQSSDYYTVESLLMTLREVNEKEHEKMHKNLQDFKKEMADKIDELLELKTPCALTKVDMINTIRKEYQSFQDAQKGLESQRPIPVTATELKELAGSYSDLDKRIDRVEVMLNQRMDKIEETLESTKQQQNETLQSLKEAMETIQKTLLSSFSSSSSSSPATSSKRPYATAPSTERSKTPPEARAVSRTRPQRDSSAIEQKTSSRRATRDTEPINRPLLAALSNQELKEKISSLDRKIAAINKAMEDALRSTAEGSKRRHEQLRQEKTGLYKSTDFYEEQLRCRERNRSRSRSRRHGHCSRRQRTPSRSQHRGNGGHSSSRPSTSGWGV</sequence>
<evidence type="ECO:0000256" key="2">
    <source>
        <dbReference type="SAM" id="MobiDB-lite"/>
    </source>
</evidence>
<keyword evidence="1" id="KW-0175">Coiled coil</keyword>
<feature type="coiled-coil region" evidence="1">
    <location>
        <begin position="62"/>
        <end position="89"/>
    </location>
</feature>
<feature type="region of interest" description="Disordered" evidence="2">
    <location>
        <begin position="294"/>
        <end position="313"/>
    </location>
</feature>
<protein>
    <submittedName>
        <fullName evidence="3">Uncharacterized protein</fullName>
    </submittedName>
</protein>
<dbReference type="Proteomes" id="UP000230423">
    <property type="component" value="Unassembled WGS sequence"/>
</dbReference>
<dbReference type="OrthoDB" id="5907710at2759"/>
<gene>
    <name evidence="3" type="ORF">TELCIR_23878</name>
</gene>
<dbReference type="AlphaFoldDB" id="A0A2G9T9U2"/>
<feature type="coiled-coil region" evidence="1">
    <location>
        <begin position="153"/>
        <end position="191"/>
    </location>
</feature>
<proteinExistence type="predicted"/>
<evidence type="ECO:0000256" key="1">
    <source>
        <dbReference type="SAM" id="Coils"/>
    </source>
</evidence>